<evidence type="ECO:0000259" key="11">
    <source>
        <dbReference type="Pfam" id="PF01694"/>
    </source>
</evidence>
<evidence type="ECO:0000313" key="13">
    <source>
        <dbReference type="Proteomes" id="UP000041254"/>
    </source>
</evidence>
<evidence type="ECO:0000256" key="2">
    <source>
        <dbReference type="ARBA" id="ARBA00004141"/>
    </source>
</evidence>
<feature type="transmembrane region" description="Helical" evidence="10">
    <location>
        <begin position="46"/>
        <end position="64"/>
    </location>
</feature>
<evidence type="ECO:0000256" key="6">
    <source>
        <dbReference type="ARBA" id="ARBA00022801"/>
    </source>
</evidence>
<evidence type="ECO:0000256" key="4">
    <source>
        <dbReference type="ARBA" id="ARBA00022670"/>
    </source>
</evidence>
<gene>
    <name evidence="12" type="ORF">Vbra_9917</name>
</gene>
<dbReference type="PANTHER" id="PTHR22936:SF69">
    <property type="entry name" value="RHOMBOID-LIKE PROTEIN"/>
    <property type="match status" value="1"/>
</dbReference>
<dbReference type="InterPro" id="IPR002610">
    <property type="entry name" value="Peptidase_S54_rhomboid-like"/>
</dbReference>
<dbReference type="GO" id="GO:0016020">
    <property type="term" value="C:membrane"/>
    <property type="evidence" value="ECO:0007669"/>
    <property type="project" value="UniProtKB-SubCell"/>
</dbReference>
<comment type="subcellular location">
    <subcellularLocation>
        <location evidence="2 10">Membrane</location>
        <topology evidence="2 10">Multi-pass membrane protein</topology>
    </subcellularLocation>
</comment>
<keyword evidence="8 10" id="KW-1133">Transmembrane helix</keyword>
<evidence type="ECO:0000256" key="3">
    <source>
        <dbReference type="ARBA" id="ARBA00009045"/>
    </source>
</evidence>
<keyword evidence="4 10" id="KW-0645">Protease</keyword>
<keyword evidence="6 10" id="KW-0378">Hydrolase</keyword>
<keyword evidence="13" id="KW-1185">Reference proteome</keyword>
<evidence type="ECO:0000256" key="7">
    <source>
        <dbReference type="ARBA" id="ARBA00022825"/>
    </source>
</evidence>
<dbReference type="VEuPathDB" id="CryptoDB:Vbra_9917"/>
<dbReference type="Gene3D" id="1.20.1540.10">
    <property type="entry name" value="Rhomboid-like"/>
    <property type="match status" value="1"/>
</dbReference>
<reference evidence="12 13" key="1">
    <citation type="submission" date="2014-11" db="EMBL/GenBank/DDBJ databases">
        <authorList>
            <person name="Zhu J."/>
            <person name="Qi W."/>
            <person name="Song R."/>
        </authorList>
    </citation>
    <scope>NUCLEOTIDE SEQUENCE [LARGE SCALE GENOMIC DNA]</scope>
</reference>
<organism evidence="12 13">
    <name type="scientific">Vitrella brassicaformis (strain CCMP3155)</name>
    <dbReference type="NCBI Taxonomy" id="1169540"/>
    <lineage>
        <taxon>Eukaryota</taxon>
        <taxon>Sar</taxon>
        <taxon>Alveolata</taxon>
        <taxon>Colpodellida</taxon>
        <taxon>Vitrellaceae</taxon>
        <taxon>Vitrella</taxon>
    </lineage>
</organism>
<sequence length="296" mass="33046">MPNVHRLTDYQQQRNEGTPLPTVAASGGSGDIRFVDMFFPGCTWQLHIVWLSMIQMVVYFLSLIPGQERAAPTRHSLLLFGCSYGPNLQRGEVWRLFMPIFLHANLSHLLMNVFVQIAMGMQVEQKYGIGRFHLIYFGSGILANLFSTAVHPCNTAVGASTSGFGIIGAQIAEVVLIWHLLSGMSRSRAIYQLIFFAVYLVFFMLFVTSQGTNLDHFGHLGGALAGFFLLFLIYADQENKPSWYQTGRRVALACLFVMAVGSTLALCFETDIEKVVDPKTGKFLGTRHCEYVPPPY</sequence>
<evidence type="ECO:0000256" key="10">
    <source>
        <dbReference type="RuleBase" id="RU362115"/>
    </source>
</evidence>
<keyword evidence="7 10" id="KW-0720">Serine protease</keyword>
<dbReference type="SUPFAM" id="SSF144091">
    <property type="entry name" value="Rhomboid-like"/>
    <property type="match status" value="1"/>
</dbReference>
<feature type="transmembrane region" description="Helical" evidence="10">
    <location>
        <begin position="96"/>
        <end position="120"/>
    </location>
</feature>
<name>A0A0G4GER0_VITBC</name>
<comment type="function">
    <text evidence="10">Serine protease involved in intramembrane proteolysis.</text>
</comment>
<feature type="transmembrane region" description="Helical" evidence="10">
    <location>
        <begin position="217"/>
        <end position="235"/>
    </location>
</feature>
<dbReference type="EC" id="3.4.21.105" evidence="10"/>
<dbReference type="OMA" id="HANWWHL"/>
<keyword evidence="9 10" id="KW-0472">Membrane</keyword>
<feature type="transmembrane region" description="Helical" evidence="10">
    <location>
        <begin position="132"/>
        <end position="150"/>
    </location>
</feature>
<feature type="domain" description="Peptidase S54 rhomboid" evidence="11">
    <location>
        <begin position="91"/>
        <end position="234"/>
    </location>
</feature>
<dbReference type="Pfam" id="PF01694">
    <property type="entry name" value="Rhomboid"/>
    <property type="match status" value="1"/>
</dbReference>
<evidence type="ECO:0000256" key="1">
    <source>
        <dbReference type="ARBA" id="ARBA00000156"/>
    </source>
</evidence>
<comment type="similarity">
    <text evidence="3 10">Belongs to the peptidase S54 family.</text>
</comment>
<protein>
    <recommendedName>
        <fullName evidence="10">Rhomboid-like protease</fullName>
        <ecNumber evidence="10">3.4.21.105</ecNumber>
    </recommendedName>
</protein>
<dbReference type="AlphaFoldDB" id="A0A0G4GER0"/>
<dbReference type="EMBL" id="CDMY01000645">
    <property type="protein sequence ID" value="CEM27832.1"/>
    <property type="molecule type" value="Genomic_DNA"/>
</dbReference>
<dbReference type="STRING" id="1169540.A0A0G4GER0"/>
<dbReference type="InterPro" id="IPR022764">
    <property type="entry name" value="Peptidase_S54_rhomboid_dom"/>
</dbReference>
<keyword evidence="5 10" id="KW-0812">Transmembrane</keyword>
<feature type="transmembrane region" description="Helical" evidence="10">
    <location>
        <begin position="247"/>
        <end position="266"/>
    </location>
</feature>
<feature type="transmembrane region" description="Helical" evidence="10">
    <location>
        <begin position="162"/>
        <end position="181"/>
    </location>
</feature>
<evidence type="ECO:0000313" key="12">
    <source>
        <dbReference type="EMBL" id="CEM27832.1"/>
    </source>
</evidence>
<dbReference type="GO" id="GO:0006508">
    <property type="term" value="P:proteolysis"/>
    <property type="evidence" value="ECO:0007669"/>
    <property type="project" value="UniProtKB-KW"/>
</dbReference>
<dbReference type="InParanoid" id="A0A0G4GER0"/>
<comment type="catalytic activity">
    <reaction evidence="1 10">
        <text>Cleaves type-1 transmembrane domains using a catalytic dyad composed of serine and histidine that are contributed by different transmembrane domains.</text>
        <dbReference type="EC" id="3.4.21.105"/>
    </reaction>
</comment>
<dbReference type="PANTHER" id="PTHR22936">
    <property type="entry name" value="RHOMBOID-RELATED"/>
    <property type="match status" value="1"/>
</dbReference>
<dbReference type="OrthoDB" id="418595at2759"/>
<accession>A0A0G4GER0</accession>
<dbReference type="GO" id="GO:0004252">
    <property type="term" value="F:serine-type endopeptidase activity"/>
    <property type="evidence" value="ECO:0007669"/>
    <property type="project" value="InterPro"/>
</dbReference>
<dbReference type="InterPro" id="IPR035952">
    <property type="entry name" value="Rhomboid-like_sf"/>
</dbReference>
<evidence type="ECO:0000256" key="9">
    <source>
        <dbReference type="ARBA" id="ARBA00023136"/>
    </source>
</evidence>
<evidence type="ECO:0000256" key="8">
    <source>
        <dbReference type="ARBA" id="ARBA00022989"/>
    </source>
</evidence>
<dbReference type="Proteomes" id="UP000041254">
    <property type="component" value="Unassembled WGS sequence"/>
</dbReference>
<feature type="transmembrane region" description="Helical" evidence="10">
    <location>
        <begin position="193"/>
        <end position="211"/>
    </location>
</feature>
<proteinExistence type="inferred from homology"/>
<evidence type="ECO:0000256" key="5">
    <source>
        <dbReference type="ARBA" id="ARBA00022692"/>
    </source>
</evidence>
<dbReference type="PhylomeDB" id="A0A0G4GER0"/>